<dbReference type="PANTHER" id="PTHR30003:SF0">
    <property type="entry name" value="GLYCOLATE PERMEASE GLCA-RELATED"/>
    <property type="match status" value="1"/>
</dbReference>
<keyword evidence="3 8" id="KW-0813">Transport</keyword>
<dbReference type="GO" id="GO:0015295">
    <property type="term" value="F:solute:proton symporter activity"/>
    <property type="evidence" value="ECO:0007669"/>
    <property type="project" value="TreeGrafter"/>
</dbReference>
<feature type="transmembrane region" description="Helical" evidence="8">
    <location>
        <begin position="60"/>
        <end position="81"/>
    </location>
</feature>
<evidence type="ECO:0000256" key="4">
    <source>
        <dbReference type="ARBA" id="ARBA00022475"/>
    </source>
</evidence>
<keyword evidence="4 8" id="KW-1003">Cell membrane</keyword>
<keyword evidence="5 8" id="KW-0812">Transmembrane</keyword>
<reference evidence="9 10" key="1">
    <citation type="journal article" date="2015" name="Genome Announc.">
        <title>Expanding the biotechnology potential of lactobacilli through comparative genomics of 213 strains and associated genera.</title>
        <authorList>
            <person name="Sun Z."/>
            <person name="Harris H.M."/>
            <person name="McCann A."/>
            <person name="Guo C."/>
            <person name="Argimon S."/>
            <person name="Zhang W."/>
            <person name="Yang X."/>
            <person name="Jeffery I.B."/>
            <person name="Cooney J.C."/>
            <person name="Kagawa T.F."/>
            <person name="Liu W."/>
            <person name="Song Y."/>
            <person name="Salvetti E."/>
            <person name="Wrobel A."/>
            <person name="Rasinkangas P."/>
            <person name="Parkhill J."/>
            <person name="Rea M.C."/>
            <person name="O'Sullivan O."/>
            <person name="Ritari J."/>
            <person name="Douillard F.P."/>
            <person name="Paul Ross R."/>
            <person name="Yang R."/>
            <person name="Briner A.E."/>
            <person name="Felis G.E."/>
            <person name="de Vos W.M."/>
            <person name="Barrangou R."/>
            <person name="Klaenhammer T.R."/>
            <person name="Caufield P.W."/>
            <person name="Cui Y."/>
            <person name="Zhang H."/>
            <person name="O'Toole P.W."/>
        </authorList>
    </citation>
    <scope>NUCLEOTIDE SEQUENCE [LARGE SCALE GENOMIC DNA]</scope>
    <source>
        <strain evidence="9 10">DSM 16761</strain>
    </source>
</reference>
<dbReference type="InterPro" id="IPR003804">
    <property type="entry name" value="Lactate_perm"/>
</dbReference>
<feature type="transmembrane region" description="Helical" evidence="8">
    <location>
        <begin position="235"/>
        <end position="253"/>
    </location>
</feature>
<feature type="transmembrane region" description="Helical" evidence="8">
    <location>
        <begin position="207"/>
        <end position="229"/>
    </location>
</feature>
<feature type="transmembrane region" description="Helical" evidence="8">
    <location>
        <begin position="273"/>
        <end position="294"/>
    </location>
</feature>
<gene>
    <name evidence="9" type="ORF">FC59_GL000804</name>
</gene>
<dbReference type="eggNOG" id="COG1620">
    <property type="taxonomic scope" value="Bacteria"/>
</dbReference>
<sequence>MWIKFAMALIPIIWLIISLGVMRMPAARACIVGLVLTILLAIFSFKLSVPNTLTAALEGIIMGIWPIMFVIVAALFAYNVTTESGGMKTIQDMLATISTDKRIIVLIIAWGFGGFLESIAGFGTAVAISAGILISFGLEPIQASVISLIANTTATAYGAIGLPILTLGEVTNLNQVSLSFLVSLQLCILVVLAPFILVILTGGGLKAIKGVGFITLMSGLGMAIPQVIAARFVGAELPAIAGSICSTAVTIWLTKWHKDEKEPEVERPDNKTLLKACSTFILIFIFVILTSSLVPPVNNLLNKVTTNLVVYTGKNPNTLSISWLSSPGTLILIATLIGGTIQGVSFKRMMQILGKSIKTVGMTTVTVCAIVGLAKVMVYAGMTDALAVALVSLLGPVYPLFAPLIGALGTFLTGSATSANVLFGNLQLSAATDLGVNKYWVVASNMTGATAGMLSPQNIAVATGAIHREGDEGEILKETVKWGSLYLVVCCVFLYITGLLTGMI</sequence>
<keyword evidence="6 8" id="KW-1133">Transmembrane helix</keyword>
<dbReference type="PATRIC" id="fig|1423767.3.peg.834"/>
<keyword evidence="7 8" id="KW-0472">Membrane</keyword>
<feature type="transmembrane region" description="Helical" evidence="8">
    <location>
        <begin position="360"/>
        <end position="380"/>
    </location>
</feature>
<dbReference type="RefSeq" id="WP_025014142.1">
    <property type="nucleotide sequence ID" value="NZ_AZFU01000001.1"/>
</dbReference>
<dbReference type="Proteomes" id="UP000051307">
    <property type="component" value="Unassembled WGS sequence"/>
</dbReference>
<evidence type="ECO:0000256" key="5">
    <source>
        <dbReference type="ARBA" id="ARBA00022692"/>
    </source>
</evidence>
<comment type="subcellular location">
    <subcellularLocation>
        <location evidence="1 8">Cell membrane</location>
        <topology evidence="1 8">Multi-pass membrane protein</topology>
    </subcellularLocation>
</comment>
<evidence type="ECO:0000256" key="7">
    <source>
        <dbReference type="ARBA" id="ARBA00023136"/>
    </source>
</evidence>
<name>A0A0R1VZM0_9LACO</name>
<comment type="function">
    <text evidence="8">Uptake of L-lactate across the membrane. Can also transport D-lactate and glycolate.</text>
</comment>
<evidence type="ECO:0000256" key="6">
    <source>
        <dbReference type="ARBA" id="ARBA00022989"/>
    </source>
</evidence>
<feature type="transmembrane region" description="Helical" evidence="8">
    <location>
        <begin position="6"/>
        <end position="22"/>
    </location>
</feature>
<evidence type="ECO:0000256" key="3">
    <source>
        <dbReference type="ARBA" id="ARBA00022448"/>
    </source>
</evidence>
<dbReference type="NCBIfam" id="TIGR00795">
    <property type="entry name" value="lctP"/>
    <property type="match status" value="1"/>
</dbReference>
<comment type="similarity">
    <text evidence="2 8">Belongs to the lactate permease family.</text>
</comment>
<feature type="transmembrane region" description="Helical" evidence="8">
    <location>
        <begin position="29"/>
        <end position="48"/>
    </location>
</feature>
<feature type="transmembrane region" description="Helical" evidence="8">
    <location>
        <begin position="485"/>
        <end position="503"/>
    </location>
</feature>
<evidence type="ECO:0000313" key="10">
    <source>
        <dbReference type="Proteomes" id="UP000051307"/>
    </source>
</evidence>
<dbReference type="PANTHER" id="PTHR30003">
    <property type="entry name" value="L-LACTATE PERMEASE"/>
    <property type="match status" value="1"/>
</dbReference>
<feature type="transmembrane region" description="Helical" evidence="8">
    <location>
        <begin position="145"/>
        <end position="166"/>
    </location>
</feature>
<dbReference type="GO" id="GO:0015129">
    <property type="term" value="F:lactate transmembrane transporter activity"/>
    <property type="evidence" value="ECO:0007669"/>
    <property type="project" value="UniProtKB-UniRule"/>
</dbReference>
<dbReference type="GO" id="GO:0005886">
    <property type="term" value="C:plasma membrane"/>
    <property type="evidence" value="ECO:0007669"/>
    <property type="project" value="UniProtKB-SubCell"/>
</dbReference>
<protein>
    <recommendedName>
        <fullName evidence="8">L-lactate permease</fullName>
    </recommendedName>
</protein>
<feature type="transmembrane region" description="Helical" evidence="8">
    <location>
        <begin position="178"/>
        <end position="200"/>
    </location>
</feature>
<proteinExistence type="inferred from homology"/>
<comment type="caution">
    <text evidence="9">The sequence shown here is derived from an EMBL/GenBank/DDBJ whole genome shotgun (WGS) entry which is preliminary data.</text>
</comment>
<feature type="transmembrane region" description="Helical" evidence="8">
    <location>
        <begin position="321"/>
        <end position="339"/>
    </location>
</feature>
<dbReference type="OrthoDB" id="9761056at2"/>
<accession>A0A0R1VZM0</accession>
<dbReference type="AlphaFoldDB" id="A0A0R1VZM0"/>
<evidence type="ECO:0000256" key="2">
    <source>
        <dbReference type="ARBA" id="ARBA00010100"/>
    </source>
</evidence>
<dbReference type="Pfam" id="PF02652">
    <property type="entry name" value="Lactate_perm"/>
    <property type="match status" value="1"/>
</dbReference>
<evidence type="ECO:0000256" key="8">
    <source>
        <dbReference type="RuleBase" id="RU365092"/>
    </source>
</evidence>
<evidence type="ECO:0000256" key="1">
    <source>
        <dbReference type="ARBA" id="ARBA00004651"/>
    </source>
</evidence>
<evidence type="ECO:0000313" key="9">
    <source>
        <dbReference type="EMBL" id="KRM07372.1"/>
    </source>
</evidence>
<organism evidence="9 10">
    <name type="scientific">Lactobacillus kitasatonis DSM 16761 = JCM 1039</name>
    <dbReference type="NCBI Taxonomy" id="1423767"/>
    <lineage>
        <taxon>Bacteria</taxon>
        <taxon>Bacillati</taxon>
        <taxon>Bacillota</taxon>
        <taxon>Bacilli</taxon>
        <taxon>Lactobacillales</taxon>
        <taxon>Lactobacillaceae</taxon>
        <taxon>Lactobacillus</taxon>
    </lineage>
</organism>
<dbReference type="EMBL" id="AZFU01000001">
    <property type="protein sequence ID" value="KRM07372.1"/>
    <property type="molecule type" value="Genomic_DNA"/>
</dbReference>